<organism evidence="2 3">
    <name type="scientific">Dyella humi</name>
    <dbReference type="NCBI Taxonomy" id="1770547"/>
    <lineage>
        <taxon>Bacteria</taxon>
        <taxon>Pseudomonadati</taxon>
        <taxon>Pseudomonadota</taxon>
        <taxon>Gammaproteobacteria</taxon>
        <taxon>Lysobacterales</taxon>
        <taxon>Rhodanobacteraceae</taxon>
        <taxon>Dyella</taxon>
    </lineage>
</organism>
<accession>A0ABW8INY4</accession>
<dbReference type="InterPro" id="IPR037401">
    <property type="entry name" value="SnoaL-like"/>
</dbReference>
<gene>
    <name evidence="2" type="ORF">ISP18_20260</name>
</gene>
<reference evidence="2 3" key="1">
    <citation type="submission" date="2020-10" db="EMBL/GenBank/DDBJ databases">
        <title>Phylogeny of dyella-like bacteria.</title>
        <authorList>
            <person name="Fu J."/>
        </authorList>
    </citation>
    <scope>NUCLEOTIDE SEQUENCE [LARGE SCALE GENOMIC DNA]</scope>
    <source>
        <strain evidence="2 3">DHG40</strain>
    </source>
</reference>
<name>A0ABW8INY4_9GAMM</name>
<dbReference type="Pfam" id="PF12680">
    <property type="entry name" value="SnoaL_2"/>
    <property type="match status" value="1"/>
</dbReference>
<dbReference type="InterPro" id="IPR032710">
    <property type="entry name" value="NTF2-like_dom_sf"/>
</dbReference>
<sequence>MLGSHSNVATLSIVYADLRRIAEFCDDDIVLHTADRGASGGPAQVVGKKAVLDKELSLIRLTGETLHMDVQHIIANDYFGAVLGVLRAHHDGSAVGMPFCGLWRFRNGRIVEHWENAYDASALGGFLTGELASASAWLSGGQTDVNGAQARI</sequence>
<evidence type="ECO:0000259" key="1">
    <source>
        <dbReference type="Pfam" id="PF12680"/>
    </source>
</evidence>
<dbReference type="Proteomes" id="UP001620409">
    <property type="component" value="Unassembled WGS sequence"/>
</dbReference>
<evidence type="ECO:0000313" key="2">
    <source>
        <dbReference type="EMBL" id="MFK2856952.1"/>
    </source>
</evidence>
<dbReference type="EMBL" id="JADIKI010000023">
    <property type="protein sequence ID" value="MFK2856952.1"/>
    <property type="molecule type" value="Genomic_DNA"/>
</dbReference>
<dbReference type="RefSeq" id="WP_380011818.1">
    <property type="nucleotide sequence ID" value="NZ_JADIKI010000023.1"/>
</dbReference>
<feature type="domain" description="SnoaL-like" evidence="1">
    <location>
        <begin position="17"/>
        <end position="113"/>
    </location>
</feature>
<dbReference type="SUPFAM" id="SSF54427">
    <property type="entry name" value="NTF2-like"/>
    <property type="match status" value="1"/>
</dbReference>
<keyword evidence="3" id="KW-1185">Reference proteome</keyword>
<proteinExistence type="predicted"/>
<evidence type="ECO:0000313" key="3">
    <source>
        <dbReference type="Proteomes" id="UP001620409"/>
    </source>
</evidence>
<dbReference type="Gene3D" id="3.10.450.50">
    <property type="match status" value="1"/>
</dbReference>
<comment type="caution">
    <text evidence="2">The sequence shown here is derived from an EMBL/GenBank/DDBJ whole genome shotgun (WGS) entry which is preliminary data.</text>
</comment>
<protein>
    <submittedName>
        <fullName evidence="2">Nuclear transport factor 2 family protein</fullName>
    </submittedName>
</protein>